<evidence type="ECO:0000313" key="3">
    <source>
        <dbReference type="Proteomes" id="UP000271098"/>
    </source>
</evidence>
<dbReference type="PROSITE" id="PS50309">
    <property type="entry name" value="DC"/>
    <property type="match status" value="1"/>
</dbReference>
<proteinExistence type="predicted"/>
<evidence type="ECO:0000259" key="1">
    <source>
        <dbReference type="PROSITE" id="PS50309"/>
    </source>
</evidence>
<dbReference type="EMBL" id="UYRT01000867">
    <property type="protein sequence ID" value="VDK28850.1"/>
    <property type="molecule type" value="Genomic_DNA"/>
</dbReference>
<reference evidence="2 3" key="2">
    <citation type="submission" date="2018-11" db="EMBL/GenBank/DDBJ databases">
        <authorList>
            <consortium name="Pathogen Informatics"/>
        </authorList>
    </citation>
    <scope>NUCLEOTIDE SEQUENCE [LARGE SCALE GENOMIC DNA]</scope>
</reference>
<dbReference type="Gene3D" id="3.10.20.230">
    <property type="entry name" value="Doublecortin domain"/>
    <property type="match status" value="1"/>
</dbReference>
<reference evidence="4" key="1">
    <citation type="submission" date="2016-06" db="UniProtKB">
        <authorList>
            <consortium name="WormBaseParasite"/>
        </authorList>
    </citation>
    <scope>IDENTIFICATION</scope>
</reference>
<dbReference type="CDD" id="cd01617">
    <property type="entry name" value="DCX"/>
    <property type="match status" value="1"/>
</dbReference>
<keyword evidence="3" id="KW-1185">Reference proteome</keyword>
<dbReference type="InterPro" id="IPR036572">
    <property type="entry name" value="Doublecortin_dom_sf"/>
</dbReference>
<feature type="domain" description="Doublecortin" evidence="1">
    <location>
        <begin position="1"/>
        <end position="64"/>
    </location>
</feature>
<sequence length="125" mass="13882">VVVNTKQISSVQAFLDVINEKIGLTHGAKKLYTLNGELIKSMEQIRHDNEYVASANVFTPLPYGQTKLAATANGSLKTDSESSSTSKVSFFSFCKFSFFDRGQSKRASGLIRNKSTLCCYLIAWW</sequence>
<dbReference type="SUPFAM" id="SSF89837">
    <property type="entry name" value="Doublecortin (DC)"/>
    <property type="match status" value="1"/>
</dbReference>
<dbReference type="OrthoDB" id="1738954at2759"/>
<dbReference type="InterPro" id="IPR003533">
    <property type="entry name" value="Doublecortin_dom"/>
</dbReference>
<evidence type="ECO:0000313" key="2">
    <source>
        <dbReference type="EMBL" id="VDK28850.1"/>
    </source>
</evidence>
<name>A0A183CWK1_9BILA</name>
<dbReference type="SMART" id="SM00537">
    <property type="entry name" value="DCX"/>
    <property type="match status" value="1"/>
</dbReference>
<dbReference type="GO" id="GO:0035556">
    <property type="term" value="P:intracellular signal transduction"/>
    <property type="evidence" value="ECO:0007669"/>
    <property type="project" value="InterPro"/>
</dbReference>
<accession>A0A183CWK1</accession>
<dbReference type="Proteomes" id="UP000271098">
    <property type="component" value="Unassembled WGS sequence"/>
</dbReference>
<protein>
    <submittedName>
        <fullName evidence="4">Doublecortin domain-containing protein</fullName>
    </submittedName>
</protein>
<organism evidence="4">
    <name type="scientific">Gongylonema pulchrum</name>
    <dbReference type="NCBI Taxonomy" id="637853"/>
    <lineage>
        <taxon>Eukaryota</taxon>
        <taxon>Metazoa</taxon>
        <taxon>Ecdysozoa</taxon>
        <taxon>Nematoda</taxon>
        <taxon>Chromadorea</taxon>
        <taxon>Rhabditida</taxon>
        <taxon>Spirurina</taxon>
        <taxon>Spiruromorpha</taxon>
        <taxon>Spiruroidea</taxon>
        <taxon>Gongylonematidae</taxon>
        <taxon>Gongylonema</taxon>
    </lineage>
</organism>
<gene>
    <name evidence="2" type="ORF">GPUH_LOCUS842</name>
</gene>
<dbReference type="WBParaSite" id="GPUH_0000084201-mRNA-1">
    <property type="protein sequence ID" value="GPUH_0000084201-mRNA-1"/>
    <property type="gene ID" value="GPUH_0000084201"/>
</dbReference>
<dbReference type="AlphaFoldDB" id="A0A183CWK1"/>
<evidence type="ECO:0000313" key="4">
    <source>
        <dbReference type="WBParaSite" id="GPUH_0000084201-mRNA-1"/>
    </source>
</evidence>
<dbReference type="Pfam" id="PF03607">
    <property type="entry name" value="DCX"/>
    <property type="match status" value="1"/>
</dbReference>